<keyword evidence="4" id="KW-0227">DNA damage</keyword>
<evidence type="ECO:0000256" key="6">
    <source>
        <dbReference type="ARBA" id="ARBA00022833"/>
    </source>
</evidence>
<evidence type="ECO:0000256" key="4">
    <source>
        <dbReference type="ARBA" id="ARBA00022763"/>
    </source>
</evidence>
<comment type="similarity">
    <text evidence="2">Belongs to the AP endonuclease 2 family.</text>
</comment>
<dbReference type="PANTHER" id="PTHR21445">
    <property type="entry name" value="ENDONUCLEASE IV ENDODEOXYRIBONUCLEASE IV"/>
    <property type="match status" value="1"/>
</dbReference>
<dbReference type="NCBIfam" id="NF002198">
    <property type="entry name" value="PRK01060.1-3"/>
    <property type="match status" value="1"/>
</dbReference>
<evidence type="ECO:0000313" key="10">
    <source>
        <dbReference type="EMBL" id="MBO3085646.1"/>
    </source>
</evidence>
<keyword evidence="11" id="KW-1185">Reference proteome</keyword>
<dbReference type="PANTHER" id="PTHR21445:SF0">
    <property type="entry name" value="APURINIC-APYRIMIDINIC ENDONUCLEASE"/>
    <property type="match status" value="1"/>
</dbReference>
<evidence type="ECO:0000256" key="1">
    <source>
        <dbReference type="ARBA" id="ARBA00001947"/>
    </source>
</evidence>
<keyword evidence="6" id="KW-0862">Zinc</keyword>
<evidence type="ECO:0000256" key="3">
    <source>
        <dbReference type="ARBA" id="ARBA00022723"/>
    </source>
</evidence>
<evidence type="ECO:0000256" key="5">
    <source>
        <dbReference type="ARBA" id="ARBA00022801"/>
    </source>
</evidence>
<comment type="cofactor">
    <cofactor evidence="1">
        <name>Zn(2+)</name>
        <dbReference type="ChEBI" id="CHEBI:29105"/>
    </cofactor>
</comment>
<dbReference type="InterPro" id="IPR018246">
    <property type="entry name" value="AP_endonuc_F2_Zn_BS"/>
</dbReference>
<dbReference type="RefSeq" id="WP_208289936.1">
    <property type="nucleotide sequence ID" value="NZ_CP074404.1"/>
</dbReference>
<dbReference type="Gene3D" id="3.20.20.150">
    <property type="entry name" value="Divalent-metal-dependent TIM barrel enzymes"/>
    <property type="match status" value="1"/>
</dbReference>
<protein>
    <submittedName>
        <fullName evidence="10">Deoxyribonuclease IV</fullName>
        <ecNumber evidence="10">3.1.21.2</ecNumber>
    </submittedName>
</protein>
<organism evidence="10 11">
    <name type="scientific">Cellulomonas fengjieae</name>
    <dbReference type="NCBI Taxonomy" id="2819978"/>
    <lineage>
        <taxon>Bacteria</taxon>
        <taxon>Bacillati</taxon>
        <taxon>Actinomycetota</taxon>
        <taxon>Actinomycetes</taxon>
        <taxon>Micrococcales</taxon>
        <taxon>Cellulomonadaceae</taxon>
        <taxon>Cellulomonas</taxon>
    </lineage>
</organism>
<evidence type="ECO:0000259" key="9">
    <source>
        <dbReference type="Pfam" id="PF01261"/>
    </source>
</evidence>
<evidence type="ECO:0000256" key="2">
    <source>
        <dbReference type="ARBA" id="ARBA00005340"/>
    </source>
</evidence>
<dbReference type="PROSITE" id="PS00730">
    <property type="entry name" value="AP_NUCLEASE_F2_2"/>
    <property type="match status" value="1"/>
</dbReference>
<dbReference type="EMBL" id="JAGFBM010000007">
    <property type="protein sequence ID" value="MBO3085646.1"/>
    <property type="molecule type" value="Genomic_DNA"/>
</dbReference>
<keyword evidence="7" id="KW-0234">DNA repair</keyword>
<comment type="caution">
    <text evidence="10">The sequence shown here is derived from an EMBL/GenBank/DDBJ whole genome shotgun (WGS) entry which is preliminary data.</text>
</comment>
<dbReference type="InterPro" id="IPR013022">
    <property type="entry name" value="Xyl_isomerase-like_TIM-brl"/>
</dbReference>
<evidence type="ECO:0000256" key="7">
    <source>
        <dbReference type="ARBA" id="ARBA00023204"/>
    </source>
</evidence>
<keyword evidence="3" id="KW-0479">Metal-binding</keyword>
<gene>
    <name evidence="10" type="ORF">J4035_13455</name>
</gene>
<accession>A0ABS3SIR9</accession>
<keyword evidence="8" id="KW-0119">Carbohydrate metabolism</keyword>
<dbReference type="SMART" id="SM00518">
    <property type="entry name" value="AP2Ec"/>
    <property type="match status" value="1"/>
</dbReference>
<evidence type="ECO:0000256" key="8">
    <source>
        <dbReference type="ARBA" id="ARBA00023277"/>
    </source>
</evidence>
<feature type="domain" description="Xylose isomerase-like TIM barrel" evidence="9">
    <location>
        <begin position="22"/>
        <end position="256"/>
    </location>
</feature>
<dbReference type="InterPro" id="IPR001719">
    <property type="entry name" value="AP_endonuc_2"/>
</dbReference>
<dbReference type="SUPFAM" id="SSF51658">
    <property type="entry name" value="Xylose isomerase-like"/>
    <property type="match status" value="1"/>
</dbReference>
<dbReference type="InterPro" id="IPR036237">
    <property type="entry name" value="Xyl_isomerase-like_sf"/>
</dbReference>
<name>A0ABS3SIR9_9CELL</name>
<dbReference type="EC" id="3.1.21.2" evidence="10"/>
<reference evidence="10 11" key="1">
    <citation type="submission" date="2021-03" db="EMBL/GenBank/DDBJ databases">
        <title>novel species in genus Cellulomonas.</title>
        <authorList>
            <person name="Zhang G."/>
        </authorList>
    </citation>
    <scope>NUCLEOTIDE SEQUENCE [LARGE SCALE GENOMIC DNA]</scope>
    <source>
        <strain evidence="11">zg-ZUI188</strain>
    </source>
</reference>
<sequence>MPEQREDDVVLIGAHVRGDDPVAAAAELDAQCVQLFLAHPQGWKKPVPRDDADALVASGLGVYAHAPYLVNVASTNNRIRIPSRNMVAQHAAAAAGLGARGLVVHGGHVGDGDDIAVGIENWRKTFERATFPVRVLVENTAGGENACARTLDRLAMLWDAIGEYEVGLCLDTCHAWAAGEDLETIVERVRGITGRIDLVHANSSRDPAGSGRDRHAGFASGTIPPELIAHVVREAGCDALVETPAESQAQDIAFLRAALAG</sequence>
<dbReference type="Proteomes" id="UP000678317">
    <property type="component" value="Unassembled WGS sequence"/>
</dbReference>
<dbReference type="GO" id="GO:0008833">
    <property type="term" value="F:deoxyribonuclease IV (phage-T4-induced) activity"/>
    <property type="evidence" value="ECO:0007669"/>
    <property type="project" value="UniProtKB-EC"/>
</dbReference>
<dbReference type="Pfam" id="PF01261">
    <property type="entry name" value="AP_endonuc_2"/>
    <property type="match status" value="1"/>
</dbReference>
<proteinExistence type="inferred from homology"/>
<dbReference type="PROSITE" id="PS51432">
    <property type="entry name" value="AP_NUCLEASE_F2_4"/>
    <property type="match status" value="1"/>
</dbReference>
<evidence type="ECO:0000313" key="11">
    <source>
        <dbReference type="Proteomes" id="UP000678317"/>
    </source>
</evidence>
<keyword evidence="5 10" id="KW-0378">Hydrolase</keyword>